<organism evidence="1 2">
    <name type="scientific">Aquimarina atlantica</name>
    <dbReference type="NCBI Taxonomy" id="1317122"/>
    <lineage>
        <taxon>Bacteria</taxon>
        <taxon>Pseudomonadati</taxon>
        <taxon>Bacteroidota</taxon>
        <taxon>Flavobacteriia</taxon>
        <taxon>Flavobacteriales</taxon>
        <taxon>Flavobacteriaceae</taxon>
        <taxon>Aquimarina</taxon>
    </lineage>
</organism>
<keyword evidence="2" id="KW-1185">Reference proteome</keyword>
<protein>
    <submittedName>
        <fullName evidence="1">Uncharacterized protein</fullName>
    </submittedName>
</protein>
<dbReference type="Proteomes" id="UP000023541">
    <property type="component" value="Unassembled WGS sequence"/>
</dbReference>
<dbReference type="AlphaFoldDB" id="A0A023C0T0"/>
<comment type="caution">
    <text evidence="1">The sequence shown here is derived from an EMBL/GenBank/DDBJ whole genome shotgun (WGS) entry which is preliminary data.</text>
</comment>
<evidence type="ECO:0000313" key="2">
    <source>
        <dbReference type="Proteomes" id="UP000023541"/>
    </source>
</evidence>
<evidence type="ECO:0000313" key="1">
    <source>
        <dbReference type="EMBL" id="EZH75880.1"/>
    </source>
</evidence>
<dbReference type="STRING" id="1317122.ATO12_03560"/>
<dbReference type="RefSeq" id="WP_034238664.1">
    <property type="nucleotide sequence ID" value="NZ_AQRA01000001.1"/>
</dbReference>
<gene>
    <name evidence="1" type="ORF">ATO12_03560</name>
</gene>
<sequence>MTKNDFIKYVTELLKGNNKVLVLVRIPNSGNNRNYFFLENPNELGELIAESNASDSITVFKSINQLNSGLVTEDFIRTITESQIKDNFEPELLIINNTYKEYRKNGSSEWNTVENIDELKEILTDNTGENISIILEPDFCNEQNTFHLYVPDEYGVSKSGASY</sequence>
<proteinExistence type="predicted"/>
<name>A0A023C0T0_9FLAO</name>
<accession>A0A023C0T0</accession>
<reference evidence="1 2" key="1">
    <citation type="submission" date="2014-04" db="EMBL/GenBank/DDBJ databases">
        <title>Aquimarina sp. 22II-S11-z7 Genome Sequencing.</title>
        <authorList>
            <person name="Lai Q."/>
        </authorList>
    </citation>
    <scope>NUCLEOTIDE SEQUENCE [LARGE SCALE GENOMIC DNA]</scope>
    <source>
        <strain evidence="1 2">22II-S11-z7</strain>
    </source>
</reference>
<dbReference type="OrthoDB" id="1439482at2"/>
<dbReference type="EMBL" id="AQRA01000001">
    <property type="protein sequence ID" value="EZH75880.1"/>
    <property type="molecule type" value="Genomic_DNA"/>
</dbReference>